<feature type="compositionally biased region" description="Basic and acidic residues" evidence="1">
    <location>
        <begin position="448"/>
        <end position="471"/>
    </location>
</feature>
<dbReference type="OrthoDB" id="3594103at2759"/>
<feature type="compositionally biased region" description="Basic and acidic residues" evidence="1">
    <location>
        <begin position="342"/>
        <end position="354"/>
    </location>
</feature>
<reference evidence="2 3" key="1">
    <citation type="journal article" date="2019" name="Sci. Rep.">
        <title>A multi-omics analysis of the grapevine pathogen Lasiodiplodia theobromae reveals that temperature affects the expression of virulence- and pathogenicity-related genes.</title>
        <authorList>
            <person name="Felix C."/>
            <person name="Meneses R."/>
            <person name="Goncalves M.F.M."/>
            <person name="Tilleman L."/>
            <person name="Duarte A.S."/>
            <person name="Jorrin-Novo J.V."/>
            <person name="Van de Peer Y."/>
            <person name="Deforce D."/>
            <person name="Van Nieuwerburgh F."/>
            <person name="Esteves A.C."/>
            <person name="Alves A."/>
        </authorList>
    </citation>
    <scope>NUCLEOTIDE SEQUENCE [LARGE SCALE GENOMIC DNA]</scope>
    <source>
        <strain evidence="2 3">LA-SOL3</strain>
    </source>
</reference>
<proteinExistence type="predicted"/>
<protein>
    <recommendedName>
        <fullName evidence="4">BTB domain-containing protein</fullName>
    </recommendedName>
</protein>
<feature type="region of interest" description="Disordered" evidence="1">
    <location>
        <begin position="406"/>
        <end position="668"/>
    </location>
</feature>
<name>A0A5N5DRM5_9PEZI</name>
<feature type="compositionally biased region" description="Pro residues" evidence="1">
    <location>
        <begin position="523"/>
        <end position="548"/>
    </location>
</feature>
<evidence type="ECO:0008006" key="4">
    <source>
        <dbReference type="Google" id="ProtNLM"/>
    </source>
</evidence>
<sequence>MAETTSFPFDLSTFPKGQPRLSPYASGPVWLSFGPAAPPYLIPQALIPPSILCNSRHLGNRAASELHGQSTTPFVCVHDVDADVAHTFVHYLHTGEYQTLNSSSPRDYPGGSNEEKNREHRRALLAYVAATVHQLDGLRRLAREKAQAMGQMLPPWVVLHDVESAYEGLRERDDWMDGHMTDAIRKYVNGGNLDRDQQLDKGLKSIFACAILDAVGEVFSHGMGQGGNDSLEMPMAPESVNVEDESEAYCSELSSDAEVIELDPSLNSGSEKTHWLVEDEPGEPAPYSGHGPQSPDAVTASIPESDQMTMLERPSPSASPRAPGSTTNISPSVFPKTRHRPSREPRMVDSERTKTGALPPHIIEIPYRPSPASPPLPPPPPPEIPGVQIVAMEDNRKTAEPIMTYEGTARNTQANKAPHKQVEQPPMLPMPPHSPFPQDRNPGFIRWTHPELTESLSKDDKPDIEGSALEKRKYRKKKSTKRPKSSIPPTDCWFPAPPGPHLSHPMPPLGPFPTMRRNFPIKNSPPPPPPPPQAIVEILPPPPPPPQPMTTTSSPAPPPPPPAPVPPPVAYFSYPSDSHMPPPPPPDPQPDNMPIPKLSPNPYKTMLLPPMPPTGPPPPPPPPPPIIDVSWAGMDVPPPPVSPPNPPSTIASSEMTSDAGGDDHGGATCARMSAHLAGRGWRRCDQCKALVMLATQVARSQQREESDDEDEGETSEDDGEHHGYETSSMMSVP</sequence>
<feature type="compositionally biased region" description="Pro residues" evidence="1">
    <location>
        <begin position="426"/>
        <end position="435"/>
    </location>
</feature>
<evidence type="ECO:0000313" key="2">
    <source>
        <dbReference type="EMBL" id="KAB2580638.1"/>
    </source>
</evidence>
<feature type="compositionally biased region" description="Pro residues" evidence="1">
    <location>
        <begin position="495"/>
        <end position="511"/>
    </location>
</feature>
<feature type="compositionally biased region" description="Basic residues" evidence="1">
    <location>
        <begin position="472"/>
        <end position="484"/>
    </location>
</feature>
<dbReference type="PANTHER" id="PTHR37538:SF1">
    <property type="entry name" value="BTB DOMAIN-CONTAINING PROTEIN"/>
    <property type="match status" value="1"/>
</dbReference>
<dbReference type="Proteomes" id="UP000325902">
    <property type="component" value="Unassembled WGS sequence"/>
</dbReference>
<dbReference type="PANTHER" id="PTHR37538">
    <property type="entry name" value="BTB DOMAIN-CONTAINING PROTEIN"/>
    <property type="match status" value="1"/>
</dbReference>
<dbReference type="EMBL" id="VCHE01000003">
    <property type="protein sequence ID" value="KAB2580638.1"/>
    <property type="molecule type" value="Genomic_DNA"/>
</dbReference>
<organism evidence="2 3">
    <name type="scientific">Lasiodiplodia theobromae</name>
    <dbReference type="NCBI Taxonomy" id="45133"/>
    <lineage>
        <taxon>Eukaryota</taxon>
        <taxon>Fungi</taxon>
        <taxon>Dikarya</taxon>
        <taxon>Ascomycota</taxon>
        <taxon>Pezizomycotina</taxon>
        <taxon>Dothideomycetes</taxon>
        <taxon>Dothideomycetes incertae sedis</taxon>
        <taxon>Botryosphaeriales</taxon>
        <taxon>Botryosphaeriaceae</taxon>
        <taxon>Lasiodiplodia</taxon>
    </lineage>
</organism>
<feature type="compositionally biased region" description="Acidic residues" evidence="1">
    <location>
        <begin position="705"/>
        <end position="718"/>
    </location>
</feature>
<feature type="compositionally biased region" description="Pro residues" evidence="1">
    <location>
        <begin position="609"/>
        <end position="626"/>
    </location>
</feature>
<gene>
    <name evidence="2" type="ORF">DBV05_g1008</name>
</gene>
<feature type="compositionally biased region" description="Low complexity" evidence="1">
    <location>
        <begin position="313"/>
        <end position="325"/>
    </location>
</feature>
<accession>A0A5N5DRM5</accession>
<feature type="compositionally biased region" description="Pro residues" evidence="1">
    <location>
        <begin position="555"/>
        <end position="569"/>
    </location>
</feature>
<evidence type="ECO:0000313" key="3">
    <source>
        <dbReference type="Proteomes" id="UP000325902"/>
    </source>
</evidence>
<feature type="compositionally biased region" description="Pro residues" evidence="1">
    <location>
        <begin position="580"/>
        <end position="599"/>
    </location>
</feature>
<feature type="compositionally biased region" description="Pro residues" evidence="1">
    <location>
        <begin position="636"/>
        <end position="647"/>
    </location>
</feature>
<dbReference type="AlphaFoldDB" id="A0A5N5DRM5"/>
<evidence type="ECO:0000256" key="1">
    <source>
        <dbReference type="SAM" id="MobiDB-lite"/>
    </source>
</evidence>
<comment type="caution">
    <text evidence="2">The sequence shown here is derived from an EMBL/GenBank/DDBJ whole genome shotgun (WGS) entry which is preliminary data.</text>
</comment>
<feature type="region of interest" description="Disordered" evidence="1">
    <location>
        <begin position="696"/>
        <end position="733"/>
    </location>
</feature>
<keyword evidence="3" id="KW-1185">Reference proteome</keyword>
<feature type="region of interest" description="Disordered" evidence="1">
    <location>
        <begin position="278"/>
        <end position="386"/>
    </location>
</feature>
<feature type="compositionally biased region" description="Pro residues" evidence="1">
    <location>
        <begin position="368"/>
        <end position="384"/>
    </location>
</feature>